<dbReference type="PANTHER" id="PTHR38099:SF1">
    <property type="entry name" value="LARGE RIBOSOMAL RNA SUBUNIT ACCUMULATION PROTEIN YCED"/>
    <property type="match status" value="1"/>
</dbReference>
<evidence type="ECO:0000313" key="8">
    <source>
        <dbReference type="Proteomes" id="UP000599523"/>
    </source>
</evidence>
<dbReference type="AlphaFoldDB" id="A0A972FB74"/>
<comment type="caution">
    <text evidence="7">The sequence shown here is derived from an EMBL/GenBank/DDBJ whole genome shotgun (WGS) entry which is preliminary data.</text>
</comment>
<reference evidence="7" key="1">
    <citation type="submission" date="2019-12" db="EMBL/GenBank/DDBJ databases">
        <title>Comparative genomics gives insights into the taxonomy of the Azoarcus-Aromatoleum group and reveals separate origins of nif in the plant-associated Azoarcus and non-plant-associated Aromatoleum sub-groups.</title>
        <authorList>
            <person name="Lafos M."/>
            <person name="Maluk M."/>
            <person name="Batista M."/>
            <person name="Junghare M."/>
            <person name="Carmona M."/>
            <person name="Faoro H."/>
            <person name="Cruz L.M."/>
            <person name="Battistoni F."/>
            <person name="De Souza E."/>
            <person name="Pedrosa F."/>
            <person name="Chen W.-M."/>
            <person name="Poole P.S."/>
            <person name="Dixon R.A."/>
            <person name="James E.K."/>
        </authorList>
    </citation>
    <scope>NUCLEOTIDE SEQUENCE</scope>
    <source>
        <strain evidence="7">NSC3</strain>
    </source>
</reference>
<gene>
    <name evidence="7" type="ORF">GPA21_03525</name>
</gene>
<dbReference type="InterPro" id="IPR003772">
    <property type="entry name" value="YceD"/>
</dbReference>
<evidence type="ECO:0000256" key="4">
    <source>
        <dbReference type="ARBA" id="ARBA00022517"/>
    </source>
</evidence>
<keyword evidence="4" id="KW-0690">Ribosome biogenesis</keyword>
<dbReference type="EMBL" id="WTVM01000013">
    <property type="protein sequence ID" value="NMG02042.1"/>
    <property type="molecule type" value="Genomic_DNA"/>
</dbReference>
<dbReference type="GO" id="GO:0042254">
    <property type="term" value="P:ribosome biogenesis"/>
    <property type="evidence" value="ECO:0007669"/>
    <property type="project" value="UniProtKB-KW"/>
</dbReference>
<sequence>MSRLGVLSDPIRFAREARRLGGVVKVEAFRRLADALLDHAGEFEYVIVGEQGADGKPYLRLTAKGVLGMQCQRCLERVDWPVEVGRLLQLVPVGAPIPDEELDIDAFDAIEATPGLDALELVEDELLLSLPIAPRHESCEQPRPRDGAEKESPFAALASLRRKAE</sequence>
<comment type="function">
    <text evidence="1">Plays a role in synthesis, processing and/or stability of 23S rRNA.</text>
</comment>
<organism evidence="7 8">
    <name type="scientific">Azoarcus taiwanensis</name>
    <dbReference type="NCBI Taxonomy" id="666964"/>
    <lineage>
        <taxon>Bacteria</taxon>
        <taxon>Pseudomonadati</taxon>
        <taxon>Pseudomonadota</taxon>
        <taxon>Betaproteobacteria</taxon>
        <taxon>Rhodocyclales</taxon>
        <taxon>Zoogloeaceae</taxon>
        <taxon>Azoarcus</taxon>
    </lineage>
</organism>
<dbReference type="InterPro" id="IPR039255">
    <property type="entry name" value="YceD_bac"/>
</dbReference>
<evidence type="ECO:0000256" key="2">
    <source>
        <dbReference type="ARBA" id="ARBA00010740"/>
    </source>
</evidence>
<dbReference type="Pfam" id="PF02620">
    <property type="entry name" value="YceD"/>
    <property type="match status" value="1"/>
</dbReference>
<proteinExistence type="inferred from homology"/>
<accession>A0A972FB74</accession>
<evidence type="ECO:0000256" key="6">
    <source>
        <dbReference type="SAM" id="MobiDB-lite"/>
    </source>
</evidence>
<dbReference type="PANTHER" id="PTHR38099">
    <property type="entry name" value="LARGE RIBOSOMAL RNA SUBUNIT ACCUMULATION PROTEIN YCED"/>
    <property type="match status" value="1"/>
</dbReference>
<evidence type="ECO:0000313" key="7">
    <source>
        <dbReference type="EMBL" id="NMG02042.1"/>
    </source>
</evidence>
<dbReference type="GO" id="GO:0005829">
    <property type="term" value="C:cytosol"/>
    <property type="evidence" value="ECO:0007669"/>
    <property type="project" value="TreeGrafter"/>
</dbReference>
<comment type="similarity">
    <text evidence="2">Belongs to the DUF177 domain family.</text>
</comment>
<dbReference type="Proteomes" id="UP000599523">
    <property type="component" value="Unassembled WGS sequence"/>
</dbReference>
<evidence type="ECO:0000256" key="1">
    <source>
        <dbReference type="ARBA" id="ARBA00002868"/>
    </source>
</evidence>
<evidence type="ECO:0000256" key="5">
    <source>
        <dbReference type="ARBA" id="ARBA00031841"/>
    </source>
</evidence>
<evidence type="ECO:0000256" key="3">
    <source>
        <dbReference type="ARBA" id="ARBA00015716"/>
    </source>
</evidence>
<protein>
    <recommendedName>
        <fullName evidence="3">Large ribosomal RNA subunit accumulation protein YceD</fullName>
    </recommendedName>
    <alternativeName>
        <fullName evidence="5">23S rRNA accumulation protein YceD</fullName>
    </alternativeName>
</protein>
<dbReference type="RefSeq" id="WP_168986835.1">
    <property type="nucleotide sequence ID" value="NZ_CAWPHM010000044.1"/>
</dbReference>
<name>A0A972FB74_9RHOO</name>
<keyword evidence="8" id="KW-1185">Reference proteome</keyword>
<feature type="compositionally biased region" description="Basic and acidic residues" evidence="6">
    <location>
        <begin position="137"/>
        <end position="152"/>
    </location>
</feature>
<feature type="region of interest" description="Disordered" evidence="6">
    <location>
        <begin position="137"/>
        <end position="165"/>
    </location>
</feature>